<evidence type="ECO:0000313" key="3">
    <source>
        <dbReference type="Proteomes" id="UP000254889"/>
    </source>
</evidence>
<name>A0A345ZS89_9HYPH</name>
<gene>
    <name evidence="2" type="ORF">DW352_04180</name>
</gene>
<dbReference type="RefSeq" id="WP_115688805.1">
    <property type="nucleotide sequence ID" value="NZ_CP031417.1"/>
</dbReference>
<dbReference type="OrthoDB" id="8229016at2"/>
<dbReference type="KEGG" id="ptaw:DW352_04180"/>
<feature type="chain" id="PRO_5016609632" evidence="1">
    <location>
        <begin position="26"/>
        <end position="85"/>
    </location>
</feature>
<accession>A0A345ZS89</accession>
<reference evidence="2 3" key="1">
    <citation type="submission" date="2018-07" db="EMBL/GenBank/DDBJ databases">
        <authorList>
            <person name="Quirk P.G."/>
            <person name="Krulwich T.A."/>
        </authorList>
    </citation>
    <scope>NUCLEOTIDE SEQUENCE [LARGE SCALE GENOMIC DNA]</scope>
    <source>
        <strain evidence="2 3">CC-BB4</strain>
    </source>
</reference>
<protein>
    <submittedName>
        <fullName evidence="2">DUF3551 domain-containing protein</fullName>
    </submittedName>
</protein>
<dbReference type="AlphaFoldDB" id="A0A345ZS89"/>
<keyword evidence="3" id="KW-1185">Reference proteome</keyword>
<proteinExistence type="predicted"/>
<sequence length="85" mass="9306">MFRRLVLPALLALCAFVLAPNSSRAVEYPWCAQYSGDGGGGRNCGFSTLQQCEATVSGIGGFCERNSFYTGPERTQPKPRKRNSR</sequence>
<dbReference type="EMBL" id="CP031417">
    <property type="protein sequence ID" value="AXK79786.1"/>
    <property type="molecule type" value="Genomic_DNA"/>
</dbReference>
<evidence type="ECO:0000313" key="2">
    <source>
        <dbReference type="EMBL" id="AXK79786.1"/>
    </source>
</evidence>
<organism evidence="2 3">
    <name type="scientific">Pseudolabrys taiwanensis</name>
    <dbReference type="NCBI Taxonomy" id="331696"/>
    <lineage>
        <taxon>Bacteria</taxon>
        <taxon>Pseudomonadati</taxon>
        <taxon>Pseudomonadota</taxon>
        <taxon>Alphaproteobacteria</taxon>
        <taxon>Hyphomicrobiales</taxon>
        <taxon>Xanthobacteraceae</taxon>
        <taxon>Pseudolabrys</taxon>
    </lineage>
</organism>
<dbReference type="Pfam" id="PF12071">
    <property type="entry name" value="DUF3551"/>
    <property type="match status" value="1"/>
</dbReference>
<keyword evidence="1" id="KW-0732">Signal</keyword>
<dbReference type="InterPro" id="IPR021937">
    <property type="entry name" value="DUF3551"/>
</dbReference>
<evidence type="ECO:0000256" key="1">
    <source>
        <dbReference type="SAM" id="SignalP"/>
    </source>
</evidence>
<dbReference type="Proteomes" id="UP000254889">
    <property type="component" value="Chromosome"/>
</dbReference>
<feature type="signal peptide" evidence="1">
    <location>
        <begin position="1"/>
        <end position="25"/>
    </location>
</feature>